<keyword evidence="2" id="KW-1185">Reference proteome</keyword>
<evidence type="ECO:0000313" key="1">
    <source>
        <dbReference type="EMBL" id="AUF82202.1"/>
    </source>
</evidence>
<reference evidence="1" key="1">
    <citation type="journal article" date="2018" name="Virology">
        <title>A giant virus infecting green algae encodes key fermentation genes.</title>
        <authorList>
            <person name="Schvarcz C.R."/>
            <person name="Steward G.F."/>
        </authorList>
    </citation>
    <scope>NUCLEOTIDE SEQUENCE [LARGE SCALE GENOMIC DNA]</scope>
</reference>
<evidence type="ECO:0000313" key="2">
    <source>
        <dbReference type="Proteomes" id="UP000244773"/>
    </source>
</evidence>
<sequence length="88" mass="10293">MGILQEKQDLYCVCHDLCDKYSIVSVTIVESNHRVRITDVCTSFFEIRDHLDEDDTIVVTLNHRNAEDESNILQDLDPYLFNRMVIFA</sequence>
<organism evidence="1">
    <name type="scientific">Tetraselmis virus 1</name>
    <dbReference type="NCBI Taxonomy" id="2060617"/>
    <lineage>
        <taxon>Viruses</taxon>
        <taxon>Varidnaviria</taxon>
        <taxon>Bamfordvirae</taxon>
        <taxon>Nucleocytoviricota</taxon>
        <taxon>Megaviricetes</taxon>
        <taxon>Imitervirales</taxon>
        <taxon>Allomimiviridae</taxon>
        <taxon>Oceanusvirus</taxon>
        <taxon>Oceanusvirus kaneohense</taxon>
    </lineage>
</organism>
<dbReference type="EMBL" id="KY322437">
    <property type="protein sequence ID" value="AUF82202.1"/>
    <property type="molecule type" value="Genomic_DNA"/>
</dbReference>
<protein>
    <submittedName>
        <fullName evidence="1">Uncharacterized protein</fullName>
    </submittedName>
</protein>
<dbReference type="Proteomes" id="UP000244773">
    <property type="component" value="Segment"/>
</dbReference>
<name>A0A2P0VMS6_9VIRU</name>
<gene>
    <name evidence="1" type="ORF">TetV_110</name>
</gene>
<accession>A0A2P0VMS6</accession>
<proteinExistence type="predicted"/>